<dbReference type="InterPro" id="IPR037232">
    <property type="entry name" value="NADH_quin_OxRdtase_su_C/D-like"/>
</dbReference>
<dbReference type="RefSeq" id="WP_248360262.1">
    <property type="nucleotide sequence ID" value="NZ_AP025591.1"/>
</dbReference>
<name>A0ABN6MNI6_9BACT</name>
<dbReference type="PANTHER" id="PTHR43485:SF1">
    <property type="entry name" value="FORMATE HYDROGENLYASE SUBUNIT 5-RELATED"/>
    <property type="match status" value="1"/>
</dbReference>
<dbReference type="EMBL" id="AP025591">
    <property type="protein sequence ID" value="BDG02571.1"/>
    <property type="molecule type" value="Genomic_DNA"/>
</dbReference>
<evidence type="ECO:0000256" key="1">
    <source>
        <dbReference type="ARBA" id="ARBA00023002"/>
    </source>
</evidence>
<dbReference type="Proteomes" id="UP001162891">
    <property type="component" value="Chromosome"/>
</dbReference>
<proteinExistence type="predicted"/>
<dbReference type="Pfam" id="PF00346">
    <property type="entry name" value="Complex1_49kDa"/>
    <property type="match status" value="1"/>
</dbReference>
<gene>
    <name evidence="4" type="primary">ehrL_2</name>
    <name evidence="4" type="ORF">AMOR_15670</name>
</gene>
<dbReference type="InterPro" id="IPR029014">
    <property type="entry name" value="NiFe-Hase_large"/>
</dbReference>
<evidence type="ECO:0000313" key="5">
    <source>
        <dbReference type="Proteomes" id="UP001162891"/>
    </source>
</evidence>
<keyword evidence="1" id="KW-0560">Oxidoreductase</keyword>
<feature type="compositionally biased region" description="Low complexity" evidence="2">
    <location>
        <begin position="119"/>
        <end position="128"/>
    </location>
</feature>
<dbReference type="InterPro" id="IPR052197">
    <property type="entry name" value="ComplexI_49kDa-like"/>
</dbReference>
<dbReference type="SUPFAM" id="SSF143243">
    <property type="entry name" value="Nqo5-like"/>
    <property type="match status" value="1"/>
</dbReference>
<dbReference type="SUPFAM" id="SSF56762">
    <property type="entry name" value="HydB/Nqo4-like"/>
    <property type="match status" value="1"/>
</dbReference>
<feature type="domain" description="NADH-quinone oxidoreductase subunit D" evidence="3">
    <location>
        <begin position="260"/>
        <end position="428"/>
    </location>
</feature>
<reference evidence="5" key="1">
    <citation type="journal article" date="2022" name="Int. J. Syst. Evol. Microbiol.">
        <title>Anaeromyxobacter oryzae sp. nov., Anaeromyxobacter diazotrophicus sp. nov. and Anaeromyxobacter paludicola sp. nov., isolated from paddy soils.</title>
        <authorList>
            <person name="Itoh H."/>
            <person name="Xu Z."/>
            <person name="Mise K."/>
            <person name="Masuda Y."/>
            <person name="Ushijima N."/>
            <person name="Hayakawa C."/>
            <person name="Shiratori Y."/>
            <person name="Senoo K."/>
        </authorList>
    </citation>
    <scope>NUCLEOTIDE SEQUENCE [LARGE SCALE GENOMIC DNA]</scope>
    <source>
        <strain evidence="5">Red232</strain>
    </source>
</reference>
<dbReference type="PANTHER" id="PTHR43485">
    <property type="entry name" value="HYDROGENASE-4 COMPONENT G"/>
    <property type="match status" value="1"/>
</dbReference>
<dbReference type="InterPro" id="IPR001135">
    <property type="entry name" value="NADH_Q_OxRdtase_suD"/>
</dbReference>
<organism evidence="4 5">
    <name type="scientific">Anaeromyxobacter oryzae</name>
    <dbReference type="NCBI Taxonomy" id="2918170"/>
    <lineage>
        <taxon>Bacteria</taxon>
        <taxon>Pseudomonadati</taxon>
        <taxon>Myxococcota</taxon>
        <taxon>Myxococcia</taxon>
        <taxon>Myxococcales</taxon>
        <taxon>Cystobacterineae</taxon>
        <taxon>Anaeromyxobacteraceae</taxon>
        <taxon>Anaeromyxobacter</taxon>
    </lineage>
</organism>
<dbReference type="Gene3D" id="1.10.645.10">
    <property type="entry name" value="Cytochrome-c3 Hydrogenase, chain B"/>
    <property type="match status" value="1"/>
</dbReference>
<feature type="region of interest" description="Disordered" evidence="2">
    <location>
        <begin position="106"/>
        <end position="128"/>
    </location>
</feature>
<evidence type="ECO:0000256" key="2">
    <source>
        <dbReference type="SAM" id="MobiDB-lite"/>
    </source>
</evidence>
<keyword evidence="5" id="KW-1185">Reference proteome</keyword>
<sequence>MSRVLVARNAEAVPADDVPRLPLAAFQGIVADALTAGGRVVAYFGEPAADGVTVTAALANDREHVVGLLSTSMPPAVPSLAEECPALQLFERELAEQHGVVPVGHPWPKPVRFEPPRPGEGAAGRPGPAETIPGAYPFFAVAGEEVHEVAVGPVHAGIIEPGHFRFQCHGENVFHLEIVLGYQHRGVERLLEGGPDRRTVALVESIAGDTTVGHALAHARALEALCGIEAPPRAVALRAVALELERLANHVGDLGALATDIGFLPTASYCGALRAEFLNAVAEICGNRFGRGLVVPGGVRFDLPDGAAARLAGRVAHAWEKAAAAARLFFRAASVRNRTDGTGVVTTAVARELGLVGPAGRASGLAVDVRATHPFAPYETTPIPIVTHEGGDVSARARVRRKEAEHSAAFVVAALSTLPLGPVRTDVPAPRPDRLAVSLVEGWRGEICHAVRTGPDGRFARYQIVDPSFHNWMGLQLALRGQQISDFPLCNKSFNLSYCGHDL</sequence>
<accession>A0ABN6MNI6</accession>
<protein>
    <submittedName>
        <fullName evidence="4">Hydrogenase</fullName>
    </submittedName>
</protein>
<evidence type="ECO:0000313" key="4">
    <source>
        <dbReference type="EMBL" id="BDG02571.1"/>
    </source>
</evidence>
<evidence type="ECO:0000259" key="3">
    <source>
        <dbReference type="Pfam" id="PF00346"/>
    </source>
</evidence>